<feature type="active site" description="Nucleophile" evidence="9">
    <location>
        <position position="326"/>
    </location>
</feature>
<evidence type="ECO:0000256" key="4">
    <source>
        <dbReference type="ARBA" id="ARBA00022598"/>
    </source>
</evidence>
<dbReference type="Gene3D" id="3.40.50.300">
    <property type="entry name" value="P-loop containing nucleotide triphosphate hydrolases"/>
    <property type="match status" value="1"/>
</dbReference>
<evidence type="ECO:0000259" key="10">
    <source>
        <dbReference type="Pfam" id="PF01656"/>
    </source>
</evidence>
<dbReference type="AlphaFoldDB" id="A0A1N6TAA4"/>
<dbReference type="InterPro" id="IPR004484">
    <property type="entry name" value="CbiA/CobB_synth"/>
</dbReference>
<comment type="function">
    <text evidence="9">Catalyzes the ATP-dependent amidation of the two carboxylate groups at positions a and c of cobyrinate, using either L-glutamine or ammonia as the nitrogen source.</text>
</comment>
<dbReference type="EMBL" id="FTMN01000005">
    <property type="protein sequence ID" value="SIQ50233.1"/>
    <property type="molecule type" value="Genomic_DNA"/>
</dbReference>
<accession>A0A1N6TAA4</accession>
<dbReference type="EC" id="6.3.5.11" evidence="9"/>
<dbReference type="PANTHER" id="PTHR43873:SF1">
    <property type="entry name" value="COBYRINATE A,C-DIAMIDE SYNTHASE"/>
    <property type="match status" value="1"/>
</dbReference>
<comment type="similarity">
    <text evidence="2">Belongs to the CobB/CobQ family. CobQ subfamily.</text>
</comment>
<comment type="cofactor">
    <cofactor evidence="1 9">
        <name>Mg(2+)</name>
        <dbReference type="ChEBI" id="CHEBI:18420"/>
    </cofactor>
</comment>
<keyword evidence="6 9" id="KW-0067">ATP-binding</keyword>
<dbReference type="InterPro" id="IPR027417">
    <property type="entry name" value="P-loop_NTPase"/>
</dbReference>
<keyword evidence="4 9" id="KW-0436">Ligase</keyword>
<dbReference type="PANTHER" id="PTHR43873">
    <property type="entry name" value="COBYRINATE A,C-DIAMIDE SYNTHASE"/>
    <property type="match status" value="1"/>
</dbReference>
<dbReference type="NCBIfam" id="TIGR00379">
    <property type="entry name" value="cobB"/>
    <property type="match status" value="1"/>
</dbReference>
<evidence type="ECO:0000256" key="1">
    <source>
        <dbReference type="ARBA" id="ARBA00001946"/>
    </source>
</evidence>
<dbReference type="NCBIfam" id="NF002204">
    <property type="entry name" value="PRK01077.1"/>
    <property type="match status" value="1"/>
</dbReference>
<dbReference type="UniPathway" id="UPA00148">
    <property type="reaction ID" value="UER00231"/>
</dbReference>
<protein>
    <recommendedName>
        <fullName evidence="9">Cobyrinate a,c-diamide synthase</fullName>
        <ecNumber evidence="9">6.3.5.11</ecNumber>
    </recommendedName>
    <alternativeName>
        <fullName evidence="9">Cobyrinic acid a,c-diamide synthetase</fullName>
    </alternativeName>
</protein>
<feature type="site" description="Increases nucleophilicity of active site Cys" evidence="9">
    <location>
        <position position="419"/>
    </location>
</feature>
<dbReference type="Pfam" id="PF07685">
    <property type="entry name" value="GATase_3"/>
    <property type="match status" value="1"/>
</dbReference>
<dbReference type="HAMAP" id="MF_00027">
    <property type="entry name" value="CobB_CbiA"/>
    <property type="match status" value="1"/>
</dbReference>
<dbReference type="CDD" id="cd03130">
    <property type="entry name" value="GATase1_CobB"/>
    <property type="match status" value="1"/>
</dbReference>
<evidence type="ECO:0000256" key="2">
    <source>
        <dbReference type="ARBA" id="ARBA00006205"/>
    </source>
</evidence>
<comment type="similarity">
    <text evidence="9">Belongs to the CobB/CbiA family.</text>
</comment>
<dbReference type="eggNOG" id="COG1797">
    <property type="taxonomic scope" value="Bacteria"/>
</dbReference>
<reference evidence="12 13" key="1">
    <citation type="submission" date="2017-01" db="EMBL/GenBank/DDBJ databases">
        <authorList>
            <person name="Mah S.A."/>
            <person name="Swanson W.J."/>
            <person name="Moy G.W."/>
            <person name="Vacquier V.D."/>
        </authorList>
    </citation>
    <scope>NUCLEOTIDE SEQUENCE [LARGE SCALE GENOMIC DNA]</scope>
    <source>
        <strain evidence="12 13">DSM 7027</strain>
    </source>
</reference>
<dbReference type="PROSITE" id="PS51274">
    <property type="entry name" value="GATASE_COBBQ"/>
    <property type="match status" value="1"/>
</dbReference>
<dbReference type="InterPro" id="IPR011698">
    <property type="entry name" value="GATase_3"/>
</dbReference>
<comment type="pathway">
    <text evidence="9">Cofactor biosynthesis; adenosylcobalamin biosynthesis; cob(II)yrinate a,c-diamide from sirohydrochlorin (anaerobic route): step 10/10.</text>
</comment>
<comment type="catalytic activity">
    <reaction evidence="9">
        <text>cob(II)yrinate + 2 L-glutamine + 2 ATP + 2 H2O = cob(II)yrinate a,c diamide + 2 L-glutamate + 2 ADP + 2 phosphate + 2 H(+)</text>
        <dbReference type="Rhea" id="RHEA:26289"/>
        <dbReference type="ChEBI" id="CHEBI:15377"/>
        <dbReference type="ChEBI" id="CHEBI:15378"/>
        <dbReference type="ChEBI" id="CHEBI:29985"/>
        <dbReference type="ChEBI" id="CHEBI:30616"/>
        <dbReference type="ChEBI" id="CHEBI:43474"/>
        <dbReference type="ChEBI" id="CHEBI:58359"/>
        <dbReference type="ChEBI" id="CHEBI:58537"/>
        <dbReference type="ChEBI" id="CHEBI:58894"/>
        <dbReference type="ChEBI" id="CHEBI:456216"/>
        <dbReference type="EC" id="6.3.5.11"/>
    </reaction>
</comment>
<dbReference type="Proteomes" id="UP000186895">
    <property type="component" value="Unassembled WGS sequence"/>
</dbReference>
<keyword evidence="8 9" id="KW-0315">Glutamine amidotransferase</keyword>
<feature type="domain" description="CobB/CobQ-like glutamine amidotransferase" evidence="11">
    <location>
        <begin position="244"/>
        <end position="425"/>
    </location>
</feature>
<sequence>MSHASSSPRLCPALLISAPASGQGKTTVTAALARLHRNQGRRVRVFKTGPDFLDPMILSHAVGSDVEQLDLFMGSPELCKQQLWEAAAEADLILIEGVMGLFDGSPSSADLAELFGIPVLAVIDAGGMAQTFAALAHGLASFRPQLPFSGVLGNRVGSAGHGQMLADALPEHLRWYGALPRDEAISLPSRHLGLVQGDEIADLEQRIEAAAQALEQSAGSELPDAVSFEPQSIPPVEPLLQGVRVGIARDAAFSFIYPANLRTLERQGAELVFFSPLMDTQLPDVDALWLPGGYPELHLEALAGNTQLMDDVRAHYQAGKPMLAECGGMLWLGEALTSLDEQTGSLCGLLPAKARMQKRFAALGLQRLTLDGYELRGHTFHHSVTETELEPIARGECPNGRRAAEPVYRLKRLTASYIHLYFPSNPAAVAQLLKP</sequence>
<evidence type="ECO:0000256" key="6">
    <source>
        <dbReference type="ARBA" id="ARBA00022840"/>
    </source>
</evidence>
<keyword evidence="13" id="KW-1185">Reference proteome</keyword>
<organism evidence="12 13">
    <name type="scientific">Marinobacterium stanieri</name>
    <dbReference type="NCBI Taxonomy" id="49186"/>
    <lineage>
        <taxon>Bacteria</taxon>
        <taxon>Pseudomonadati</taxon>
        <taxon>Pseudomonadota</taxon>
        <taxon>Gammaproteobacteria</taxon>
        <taxon>Oceanospirillales</taxon>
        <taxon>Oceanospirillaceae</taxon>
        <taxon>Marinobacterium</taxon>
    </lineage>
</organism>
<dbReference type="SUPFAM" id="SSF52317">
    <property type="entry name" value="Class I glutamine amidotransferase-like"/>
    <property type="match status" value="1"/>
</dbReference>
<evidence type="ECO:0000256" key="9">
    <source>
        <dbReference type="HAMAP-Rule" id="MF_00027"/>
    </source>
</evidence>
<evidence type="ECO:0000256" key="7">
    <source>
        <dbReference type="ARBA" id="ARBA00022842"/>
    </source>
</evidence>
<keyword evidence="5 9" id="KW-0547">Nucleotide-binding</keyword>
<evidence type="ECO:0000256" key="8">
    <source>
        <dbReference type="ARBA" id="ARBA00022962"/>
    </source>
</evidence>
<proteinExistence type="inferred from homology"/>
<evidence type="ECO:0000313" key="13">
    <source>
        <dbReference type="Proteomes" id="UP000186895"/>
    </source>
</evidence>
<dbReference type="STRING" id="49186.SAMN05421647_105212"/>
<dbReference type="SUPFAM" id="SSF52540">
    <property type="entry name" value="P-loop containing nucleoside triphosphate hydrolases"/>
    <property type="match status" value="1"/>
</dbReference>
<evidence type="ECO:0000256" key="3">
    <source>
        <dbReference type="ARBA" id="ARBA00022573"/>
    </source>
</evidence>
<evidence type="ECO:0000313" key="12">
    <source>
        <dbReference type="EMBL" id="SIQ50233.1"/>
    </source>
</evidence>
<keyword evidence="3 9" id="KW-0169">Cobalamin biosynthesis</keyword>
<dbReference type="GO" id="GO:0005524">
    <property type="term" value="F:ATP binding"/>
    <property type="evidence" value="ECO:0007669"/>
    <property type="project" value="UniProtKB-UniRule"/>
</dbReference>
<name>A0A1N6TAA4_9GAMM</name>
<gene>
    <name evidence="9" type="primary">cbiA</name>
    <name evidence="12" type="ORF">SAMN05421647_105212</name>
</gene>
<evidence type="ECO:0000259" key="11">
    <source>
        <dbReference type="Pfam" id="PF07685"/>
    </source>
</evidence>
<dbReference type="InterPro" id="IPR002586">
    <property type="entry name" value="CobQ/CobB/MinD/ParA_Nub-bd_dom"/>
</dbReference>
<dbReference type="CDD" id="cd05388">
    <property type="entry name" value="CobB_N"/>
    <property type="match status" value="1"/>
</dbReference>
<comment type="miscellaneous">
    <text evidence="9">The a and c carboxylates of cobyrinate are activated for nucleophilic attack via formation of a phosphorylated intermediate by ATP. CbiA catalyzes first the amidation of the c-carboxylate, and then that of the a-carboxylate.</text>
</comment>
<dbReference type="GO" id="GO:0009236">
    <property type="term" value="P:cobalamin biosynthetic process"/>
    <property type="evidence" value="ECO:0007669"/>
    <property type="project" value="UniProtKB-UniRule"/>
</dbReference>
<dbReference type="GO" id="GO:0042242">
    <property type="term" value="F:cobyrinic acid a,c-diamide synthase activity"/>
    <property type="evidence" value="ECO:0007669"/>
    <property type="project" value="UniProtKB-UniRule"/>
</dbReference>
<dbReference type="Gene3D" id="3.40.50.880">
    <property type="match status" value="1"/>
</dbReference>
<dbReference type="RefSeq" id="WP_076463071.1">
    <property type="nucleotide sequence ID" value="NZ_FTMN01000005.1"/>
</dbReference>
<comment type="domain">
    <text evidence="9">Comprises of two domains. The C-terminal domain contains the binding site for glutamine and catalyzes the hydrolysis of this substrate to glutamate and ammonia. The N-terminal domain is anticipated to bind ATP and cobyrinate and catalyzes the ultimate synthesis of the diamide product. The ammonia produced via the glutaminase domain is probably translocated to the adjacent domain via a molecular tunnel, where it reacts with an activated intermediate.</text>
</comment>
<feature type="domain" description="CobQ/CobB/MinD/ParA nucleotide binding" evidence="10">
    <location>
        <begin position="16"/>
        <end position="192"/>
    </location>
</feature>
<dbReference type="Pfam" id="PF01656">
    <property type="entry name" value="CbiA"/>
    <property type="match status" value="1"/>
</dbReference>
<keyword evidence="7 9" id="KW-0460">Magnesium</keyword>
<evidence type="ECO:0000256" key="5">
    <source>
        <dbReference type="ARBA" id="ARBA00022741"/>
    </source>
</evidence>
<dbReference type="InterPro" id="IPR029062">
    <property type="entry name" value="Class_I_gatase-like"/>
</dbReference>